<dbReference type="InterPro" id="IPR053150">
    <property type="entry name" value="Teicoplanin_resist-assoc"/>
</dbReference>
<feature type="transmembrane region" description="Helical" evidence="1">
    <location>
        <begin position="96"/>
        <end position="114"/>
    </location>
</feature>
<protein>
    <submittedName>
        <fullName evidence="3">Glycopeptide antibiotics resistance protein</fullName>
    </submittedName>
</protein>
<dbReference type="Proteomes" id="UP001233836">
    <property type="component" value="Unassembled WGS sequence"/>
</dbReference>
<keyword evidence="4" id="KW-1185">Reference proteome</keyword>
<organism evidence="3 4">
    <name type="scientific">Paenibacillus tundrae</name>
    <dbReference type="NCBI Taxonomy" id="528187"/>
    <lineage>
        <taxon>Bacteria</taxon>
        <taxon>Bacillati</taxon>
        <taxon>Bacillota</taxon>
        <taxon>Bacilli</taxon>
        <taxon>Bacillales</taxon>
        <taxon>Paenibacillaceae</taxon>
        <taxon>Paenibacillus</taxon>
    </lineage>
</organism>
<comment type="caution">
    <text evidence="3">The sequence shown here is derived from an EMBL/GenBank/DDBJ whole genome shotgun (WGS) entry which is preliminary data.</text>
</comment>
<evidence type="ECO:0000313" key="3">
    <source>
        <dbReference type="EMBL" id="MDQ0170203.1"/>
    </source>
</evidence>
<accession>A0ABT9WAB8</accession>
<evidence type="ECO:0000259" key="2">
    <source>
        <dbReference type="Pfam" id="PF04892"/>
    </source>
</evidence>
<keyword evidence="1" id="KW-1133">Transmembrane helix</keyword>
<name>A0ABT9WAB8_9BACL</name>
<keyword evidence="1" id="KW-0812">Transmembrane</keyword>
<dbReference type="PANTHER" id="PTHR36834:SF1">
    <property type="entry name" value="INTEGRAL MEMBRANE PROTEIN"/>
    <property type="match status" value="1"/>
</dbReference>
<feature type="domain" description="VanZ-like" evidence="2">
    <location>
        <begin position="21"/>
        <end position="142"/>
    </location>
</feature>
<feature type="transmembrane region" description="Helical" evidence="1">
    <location>
        <begin position="126"/>
        <end position="144"/>
    </location>
</feature>
<feature type="transmembrane region" description="Helical" evidence="1">
    <location>
        <begin position="71"/>
        <end position="89"/>
    </location>
</feature>
<dbReference type="PANTHER" id="PTHR36834">
    <property type="entry name" value="MEMBRANE PROTEIN-RELATED"/>
    <property type="match status" value="1"/>
</dbReference>
<sequence length="150" mass="17306">MSGDSWINSRQCKIIVAVITVIYVLFMVNLLFFKGRTVGLSYQYNWIPFETIRPLLLEREKYTTEAWVKNLFGNIVLFIPLGVCIPVLFRKCRSFLKLTVTVILILFAVELTQLVTRVGTFDVDDIILNTLGAWIGYVGLRFLMHVGRLR</sequence>
<evidence type="ECO:0000256" key="1">
    <source>
        <dbReference type="SAM" id="Phobius"/>
    </source>
</evidence>
<reference evidence="3 4" key="1">
    <citation type="submission" date="2023-07" db="EMBL/GenBank/DDBJ databases">
        <title>Sorghum-associated microbial communities from plants grown in Nebraska, USA.</title>
        <authorList>
            <person name="Schachtman D."/>
        </authorList>
    </citation>
    <scope>NUCLEOTIDE SEQUENCE [LARGE SCALE GENOMIC DNA]</scope>
    <source>
        <strain evidence="3 4">DS1314</strain>
    </source>
</reference>
<dbReference type="EMBL" id="JAUSTI010000003">
    <property type="protein sequence ID" value="MDQ0170203.1"/>
    <property type="molecule type" value="Genomic_DNA"/>
</dbReference>
<dbReference type="RefSeq" id="WP_307214523.1">
    <property type="nucleotide sequence ID" value="NZ_JAUSTI010000003.1"/>
</dbReference>
<proteinExistence type="predicted"/>
<gene>
    <name evidence="3" type="ORF">J2T19_001643</name>
</gene>
<evidence type="ECO:0000313" key="4">
    <source>
        <dbReference type="Proteomes" id="UP001233836"/>
    </source>
</evidence>
<keyword evidence="1" id="KW-0472">Membrane</keyword>
<feature type="transmembrane region" description="Helical" evidence="1">
    <location>
        <begin position="12"/>
        <end position="33"/>
    </location>
</feature>
<dbReference type="InterPro" id="IPR006976">
    <property type="entry name" value="VanZ-like"/>
</dbReference>
<dbReference type="Pfam" id="PF04892">
    <property type="entry name" value="VanZ"/>
    <property type="match status" value="1"/>
</dbReference>